<dbReference type="PROSITE" id="PS50835">
    <property type="entry name" value="IG_LIKE"/>
    <property type="match status" value="1"/>
</dbReference>
<dbReference type="InterPro" id="IPR013106">
    <property type="entry name" value="Ig_V-set"/>
</dbReference>
<evidence type="ECO:0000313" key="4">
    <source>
        <dbReference type="EMBL" id="KAK1894120.1"/>
    </source>
</evidence>
<dbReference type="Proteomes" id="UP001228049">
    <property type="component" value="Unassembled WGS sequence"/>
</dbReference>
<dbReference type="InterPro" id="IPR050413">
    <property type="entry name" value="TCR_beta_variable"/>
</dbReference>
<comment type="caution">
    <text evidence="4">The sequence shown here is derived from an EMBL/GenBank/DDBJ whole genome shotgun (WGS) entry which is preliminary data.</text>
</comment>
<evidence type="ECO:0000313" key="6">
    <source>
        <dbReference type="Proteomes" id="UP001228049"/>
    </source>
</evidence>
<dbReference type="GO" id="GO:0002376">
    <property type="term" value="P:immune system process"/>
    <property type="evidence" value="ECO:0007669"/>
    <property type="project" value="UniProtKB-KW"/>
</dbReference>
<dbReference type="InterPro" id="IPR013783">
    <property type="entry name" value="Ig-like_fold"/>
</dbReference>
<dbReference type="GO" id="GO:0007166">
    <property type="term" value="P:cell surface receptor signaling pathway"/>
    <property type="evidence" value="ECO:0007669"/>
    <property type="project" value="TreeGrafter"/>
</dbReference>
<reference evidence="4" key="1">
    <citation type="submission" date="2023-04" db="EMBL/GenBank/DDBJ databases">
        <title>Chromosome-level genome of Chaenocephalus aceratus.</title>
        <authorList>
            <person name="Park H."/>
        </authorList>
    </citation>
    <scope>NUCLEOTIDE SEQUENCE</scope>
    <source>
        <strain evidence="4">DE</strain>
        <tissue evidence="4">Muscle</tissue>
    </source>
</reference>
<dbReference type="PANTHER" id="PTHR23268:SF102">
    <property type="entry name" value="IMMUNOGLOBULIN V-SET DOMAIN-CONTAINING PROTEIN"/>
    <property type="match status" value="1"/>
</dbReference>
<protein>
    <submittedName>
        <fullName evidence="4">Ig heavy chain V region 186-1</fullName>
    </submittedName>
</protein>
<organism evidence="4 6">
    <name type="scientific">Dissostichus eleginoides</name>
    <name type="common">Patagonian toothfish</name>
    <name type="synonym">Dissostichus amissus</name>
    <dbReference type="NCBI Taxonomy" id="100907"/>
    <lineage>
        <taxon>Eukaryota</taxon>
        <taxon>Metazoa</taxon>
        <taxon>Chordata</taxon>
        <taxon>Craniata</taxon>
        <taxon>Vertebrata</taxon>
        <taxon>Euteleostomi</taxon>
        <taxon>Actinopterygii</taxon>
        <taxon>Neopterygii</taxon>
        <taxon>Teleostei</taxon>
        <taxon>Neoteleostei</taxon>
        <taxon>Acanthomorphata</taxon>
        <taxon>Eupercaria</taxon>
        <taxon>Perciformes</taxon>
        <taxon>Notothenioidei</taxon>
        <taxon>Nototheniidae</taxon>
        <taxon>Dissostichus</taxon>
    </lineage>
</organism>
<dbReference type="SUPFAM" id="SSF48726">
    <property type="entry name" value="Immunoglobulin"/>
    <property type="match status" value="1"/>
</dbReference>
<gene>
    <name evidence="4" type="ORF">KUDE01_019579</name>
    <name evidence="5" type="ORF">KUDE01_019840</name>
</gene>
<dbReference type="EMBL" id="JASDAP010000011">
    <property type="protein sequence ID" value="KAK1894120.1"/>
    <property type="molecule type" value="Genomic_DNA"/>
</dbReference>
<keyword evidence="2" id="KW-0391">Immunity</keyword>
<dbReference type="EMBL" id="JASDAP010000011">
    <property type="protein sequence ID" value="KAK1894382.1"/>
    <property type="molecule type" value="Genomic_DNA"/>
</dbReference>
<dbReference type="Pfam" id="PF07686">
    <property type="entry name" value="V-set"/>
    <property type="match status" value="1"/>
</dbReference>
<evidence type="ECO:0000313" key="5">
    <source>
        <dbReference type="EMBL" id="KAK1894382.1"/>
    </source>
</evidence>
<dbReference type="AlphaFoldDB" id="A0AAD9C1U7"/>
<dbReference type="Gene3D" id="2.60.40.10">
    <property type="entry name" value="Immunoglobulins"/>
    <property type="match status" value="1"/>
</dbReference>
<evidence type="ECO:0000256" key="2">
    <source>
        <dbReference type="ARBA" id="ARBA00022859"/>
    </source>
</evidence>
<dbReference type="GO" id="GO:0005886">
    <property type="term" value="C:plasma membrane"/>
    <property type="evidence" value="ECO:0007669"/>
    <property type="project" value="TreeGrafter"/>
</dbReference>
<dbReference type="InterPro" id="IPR007110">
    <property type="entry name" value="Ig-like_dom"/>
</dbReference>
<keyword evidence="1" id="KW-0732">Signal</keyword>
<proteinExistence type="predicted"/>
<accession>A0AAD9C1U7</accession>
<dbReference type="InterPro" id="IPR036179">
    <property type="entry name" value="Ig-like_dom_sf"/>
</dbReference>
<keyword evidence="6" id="KW-1185">Reference proteome</keyword>
<dbReference type="PANTHER" id="PTHR23268">
    <property type="entry name" value="T-CELL RECEPTOR BETA CHAIN"/>
    <property type="match status" value="1"/>
</dbReference>
<dbReference type="CDD" id="cd00099">
    <property type="entry name" value="IgV"/>
    <property type="match status" value="1"/>
</dbReference>
<evidence type="ECO:0000256" key="1">
    <source>
        <dbReference type="ARBA" id="ARBA00022729"/>
    </source>
</evidence>
<sequence length="114" mass="12914">MNSHFLGVCLGVEVRQTPAELLMSPGDKVQLVCSHEKNDYTFMQWYQQPPGERALKRIGHLNFGSKEYEEPFKKHFKMSGDLSGDKAKNASLFIDTLKAEEHSAVYFCAASYAH</sequence>
<evidence type="ECO:0000259" key="3">
    <source>
        <dbReference type="PROSITE" id="PS50835"/>
    </source>
</evidence>
<feature type="domain" description="Ig-like" evidence="3">
    <location>
        <begin position="12"/>
        <end position="114"/>
    </location>
</feature>
<name>A0AAD9C1U7_DISEL</name>